<dbReference type="InterPro" id="IPR024892">
    <property type="entry name" value="ArAT"/>
</dbReference>
<gene>
    <name evidence="6 9" type="primary">hisC</name>
    <name evidence="9" type="ORF">E1286_02530</name>
</gene>
<dbReference type="Gene3D" id="3.40.640.10">
    <property type="entry name" value="Type I PLP-dependent aspartate aminotransferase-like (Major domain)"/>
    <property type="match status" value="1"/>
</dbReference>
<dbReference type="Pfam" id="PF00155">
    <property type="entry name" value="Aminotran_1_2"/>
    <property type="match status" value="1"/>
</dbReference>
<dbReference type="NCBIfam" id="TIGR01141">
    <property type="entry name" value="hisC"/>
    <property type="match status" value="1"/>
</dbReference>
<dbReference type="InterPro" id="IPR050106">
    <property type="entry name" value="HistidinolP_aminotransfase"/>
</dbReference>
<dbReference type="InterPro" id="IPR015424">
    <property type="entry name" value="PyrdxlP-dep_Trfase"/>
</dbReference>
<dbReference type="InterPro" id="IPR015422">
    <property type="entry name" value="PyrdxlP-dep_Trfase_small"/>
</dbReference>
<keyword evidence="10" id="KW-1185">Reference proteome</keyword>
<dbReference type="InterPro" id="IPR004839">
    <property type="entry name" value="Aminotransferase_I/II_large"/>
</dbReference>
<sequence>MCDCRNPTGGRKVVQPVAWLCITRSTNAHGRRIVGSLRIAHRLEGLPPYVPGRRPQGGETRRQARLASNEVPWPPQAAIVDAMKAALEDAHRYPDMQYTELRDAIAAHTGQPSDRIAVANGSTALLRDIVGVLVEAGSEVIFAQPSFPYYRTAAIANSAVPVAVPLVSHAHDLEAMHGAITPRTRVIIICNPNNPTGTAHTNAELKKFLARVPGDIAVILDEAYVEFATDVDGLELMEEHPNLIVVRTLSKAHGLAGLRIGYAIGDSEVMSYVSRLGVPFRIDSVAVAGALAALQPEQVAESELRIASIVKERAALTAALRSRGWNVVESAANFVFLPLGESTTSVAGACEANGVLVRPIGGGIRVTVGSAEDTDHLLNALPALSNEPC</sequence>
<feature type="region of interest" description="Disordered" evidence="7">
    <location>
        <begin position="48"/>
        <end position="68"/>
    </location>
</feature>
<dbReference type="PANTHER" id="PTHR43643:SF3">
    <property type="entry name" value="HISTIDINOL-PHOSPHATE AMINOTRANSFERASE"/>
    <property type="match status" value="1"/>
</dbReference>
<evidence type="ECO:0000256" key="6">
    <source>
        <dbReference type="HAMAP-Rule" id="MF_01023"/>
    </source>
</evidence>
<comment type="cofactor">
    <cofactor evidence="1 6">
        <name>pyridoxal 5'-phosphate</name>
        <dbReference type="ChEBI" id="CHEBI:597326"/>
    </cofactor>
</comment>
<keyword evidence="3 6" id="KW-0032">Aminotransferase</keyword>
<evidence type="ECO:0000256" key="2">
    <source>
        <dbReference type="ARBA" id="ARBA00011738"/>
    </source>
</evidence>
<reference evidence="9 10" key="1">
    <citation type="submission" date="2019-03" db="EMBL/GenBank/DDBJ databases">
        <title>Draft genome sequences of novel Actinobacteria.</title>
        <authorList>
            <person name="Sahin N."/>
            <person name="Ay H."/>
            <person name="Saygin H."/>
        </authorList>
    </citation>
    <scope>NUCLEOTIDE SEQUENCE [LARGE SCALE GENOMIC DNA]</scope>
    <source>
        <strain evidence="9 10">CH32</strain>
    </source>
</reference>
<dbReference type="EMBL" id="SMKQ01000004">
    <property type="protein sequence ID" value="TDD56216.1"/>
    <property type="molecule type" value="Genomic_DNA"/>
</dbReference>
<name>A0A4R4ZDU3_9ACTN</name>
<keyword evidence="5 6" id="KW-0663">Pyridoxal phosphate</keyword>
<feature type="domain" description="Aminotransferase class I/classII large" evidence="8">
    <location>
        <begin position="65"/>
        <end position="381"/>
    </location>
</feature>
<evidence type="ECO:0000259" key="8">
    <source>
        <dbReference type="Pfam" id="PF00155"/>
    </source>
</evidence>
<dbReference type="PANTHER" id="PTHR43643">
    <property type="entry name" value="HISTIDINOL-PHOSPHATE AMINOTRANSFERASE 2"/>
    <property type="match status" value="1"/>
</dbReference>
<dbReference type="Proteomes" id="UP000295302">
    <property type="component" value="Unassembled WGS sequence"/>
</dbReference>
<evidence type="ECO:0000313" key="10">
    <source>
        <dbReference type="Proteomes" id="UP000295302"/>
    </source>
</evidence>
<comment type="similarity">
    <text evidence="6">Belongs to the class-II pyridoxal-phosphate-dependent aminotransferase family. Histidinol-phosphate aminotransferase subfamily.</text>
</comment>
<accession>A0A4R4ZDU3</accession>
<dbReference type="OrthoDB" id="9809616at2"/>
<comment type="catalytic activity">
    <reaction evidence="6">
        <text>L-histidinol phosphate + 2-oxoglutarate = 3-(imidazol-4-yl)-2-oxopropyl phosphate + L-glutamate</text>
        <dbReference type="Rhea" id="RHEA:23744"/>
        <dbReference type="ChEBI" id="CHEBI:16810"/>
        <dbReference type="ChEBI" id="CHEBI:29985"/>
        <dbReference type="ChEBI" id="CHEBI:57766"/>
        <dbReference type="ChEBI" id="CHEBI:57980"/>
        <dbReference type="EC" id="2.6.1.9"/>
    </reaction>
</comment>
<evidence type="ECO:0000256" key="1">
    <source>
        <dbReference type="ARBA" id="ARBA00001933"/>
    </source>
</evidence>
<evidence type="ECO:0000256" key="4">
    <source>
        <dbReference type="ARBA" id="ARBA00022679"/>
    </source>
</evidence>
<dbReference type="GO" id="GO:0000105">
    <property type="term" value="P:L-histidine biosynthetic process"/>
    <property type="evidence" value="ECO:0007669"/>
    <property type="project" value="UniProtKB-UniRule"/>
</dbReference>
<evidence type="ECO:0000313" key="9">
    <source>
        <dbReference type="EMBL" id="TDD56216.1"/>
    </source>
</evidence>
<dbReference type="InterPro" id="IPR015421">
    <property type="entry name" value="PyrdxlP-dep_Trfase_major"/>
</dbReference>
<dbReference type="InterPro" id="IPR005861">
    <property type="entry name" value="HisP_aminotrans"/>
</dbReference>
<organism evidence="9 10">
    <name type="scientific">Nonomuraea terrae</name>
    <dbReference type="NCBI Taxonomy" id="2530383"/>
    <lineage>
        <taxon>Bacteria</taxon>
        <taxon>Bacillati</taxon>
        <taxon>Actinomycetota</taxon>
        <taxon>Actinomycetes</taxon>
        <taxon>Streptosporangiales</taxon>
        <taxon>Streptosporangiaceae</taxon>
        <taxon>Nonomuraea</taxon>
    </lineage>
</organism>
<dbReference type="AlphaFoldDB" id="A0A4R4ZDU3"/>
<feature type="modified residue" description="N6-(pyridoxal phosphate)lysine" evidence="6">
    <location>
        <position position="251"/>
    </location>
</feature>
<keyword evidence="6" id="KW-0368">Histidine biosynthesis</keyword>
<dbReference type="GO" id="GO:0004400">
    <property type="term" value="F:histidinol-phosphate transaminase activity"/>
    <property type="evidence" value="ECO:0007669"/>
    <property type="project" value="UniProtKB-UniRule"/>
</dbReference>
<dbReference type="SUPFAM" id="SSF53383">
    <property type="entry name" value="PLP-dependent transferases"/>
    <property type="match status" value="1"/>
</dbReference>
<proteinExistence type="inferred from homology"/>
<dbReference type="UniPathway" id="UPA00031">
    <property type="reaction ID" value="UER00012"/>
</dbReference>
<comment type="subunit">
    <text evidence="2 6">Homodimer.</text>
</comment>
<keyword evidence="4 6" id="KW-0808">Transferase</keyword>
<dbReference type="HAMAP" id="MF_01023">
    <property type="entry name" value="HisC_aminotrans_2"/>
    <property type="match status" value="1"/>
</dbReference>
<dbReference type="GO" id="GO:0030170">
    <property type="term" value="F:pyridoxal phosphate binding"/>
    <property type="evidence" value="ECO:0007669"/>
    <property type="project" value="InterPro"/>
</dbReference>
<evidence type="ECO:0000256" key="3">
    <source>
        <dbReference type="ARBA" id="ARBA00022576"/>
    </source>
</evidence>
<dbReference type="NCBIfam" id="NF002878">
    <property type="entry name" value="PRK03321.1"/>
    <property type="match status" value="1"/>
</dbReference>
<comment type="pathway">
    <text evidence="6">Amino-acid biosynthesis; L-histidine biosynthesis; L-histidine from 5-phospho-alpha-D-ribose 1-diphosphate: step 7/9.</text>
</comment>
<evidence type="ECO:0000256" key="7">
    <source>
        <dbReference type="SAM" id="MobiDB-lite"/>
    </source>
</evidence>
<keyword evidence="6" id="KW-0028">Amino-acid biosynthesis</keyword>
<dbReference type="EC" id="2.6.1.9" evidence="6"/>
<protein>
    <recommendedName>
        <fullName evidence="6">Histidinol-phosphate aminotransferase</fullName>
        <ecNumber evidence="6">2.6.1.9</ecNumber>
    </recommendedName>
    <alternativeName>
        <fullName evidence="6">Imidazole acetol-phosphate transaminase</fullName>
    </alternativeName>
</protein>
<dbReference type="CDD" id="cd00609">
    <property type="entry name" value="AAT_like"/>
    <property type="match status" value="1"/>
</dbReference>
<evidence type="ECO:0000256" key="5">
    <source>
        <dbReference type="ARBA" id="ARBA00022898"/>
    </source>
</evidence>
<dbReference type="Gene3D" id="3.90.1150.10">
    <property type="entry name" value="Aspartate Aminotransferase, domain 1"/>
    <property type="match status" value="1"/>
</dbReference>
<comment type="caution">
    <text evidence="9">The sequence shown here is derived from an EMBL/GenBank/DDBJ whole genome shotgun (WGS) entry which is preliminary data.</text>
</comment>